<comment type="subcellular location">
    <subcellularLocation>
        <location evidence="1">Cell membrane</location>
        <topology evidence="1">Multi-pass membrane protein</topology>
    </subcellularLocation>
</comment>
<dbReference type="PANTHER" id="PTHR43394:SF1">
    <property type="entry name" value="ATP-BINDING CASSETTE SUB-FAMILY B MEMBER 10, MITOCHONDRIAL"/>
    <property type="match status" value="1"/>
</dbReference>
<evidence type="ECO:0000256" key="4">
    <source>
        <dbReference type="ARBA" id="ARBA00022840"/>
    </source>
</evidence>
<dbReference type="Pfam" id="PF00005">
    <property type="entry name" value="ABC_tran"/>
    <property type="match status" value="1"/>
</dbReference>
<dbReference type="Gene3D" id="1.20.1560.10">
    <property type="entry name" value="ABC transporter type 1, transmembrane domain"/>
    <property type="match status" value="1"/>
</dbReference>
<keyword evidence="3" id="KW-0547">Nucleotide-binding</keyword>
<evidence type="ECO:0000256" key="6">
    <source>
        <dbReference type="ARBA" id="ARBA00023136"/>
    </source>
</evidence>
<accession>A0ABQ5N2T7</accession>
<dbReference type="InterPro" id="IPR011527">
    <property type="entry name" value="ABC1_TM_dom"/>
</dbReference>
<dbReference type="SUPFAM" id="SSF90123">
    <property type="entry name" value="ABC transporter transmembrane region"/>
    <property type="match status" value="1"/>
</dbReference>
<gene>
    <name evidence="10" type="ORF">bsdE14_09300</name>
</gene>
<dbReference type="EMBL" id="BRXR01000001">
    <property type="protein sequence ID" value="GLC29520.1"/>
    <property type="molecule type" value="Genomic_DNA"/>
</dbReference>
<evidence type="ECO:0000256" key="1">
    <source>
        <dbReference type="ARBA" id="ARBA00004651"/>
    </source>
</evidence>
<keyword evidence="5 7" id="KW-1133">Transmembrane helix</keyword>
<dbReference type="GO" id="GO:0005524">
    <property type="term" value="F:ATP binding"/>
    <property type="evidence" value="ECO:0007669"/>
    <property type="project" value="UniProtKB-KW"/>
</dbReference>
<organism evidence="10 11">
    <name type="scientific">Clostridium omnivorum</name>
    <dbReference type="NCBI Taxonomy" id="1604902"/>
    <lineage>
        <taxon>Bacteria</taxon>
        <taxon>Bacillati</taxon>
        <taxon>Bacillota</taxon>
        <taxon>Clostridia</taxon>
        <taxon>Eubacteriales</taxon>
        <taxon>Clostridiaceae</taxon>
        <taxon>Clostridium</taxon>
    </lineage>
</organism>
<feature type="domain" description="ABC transmembrane type-1" evidence="9">
    <location>
        <begin position="16"/>
        <end position="298"/>
    </location>
</feature>
<name>A0ABQ5N2T7_9CLOT</name>
<keyword evidence="4 10" id="KW-0067">ATP-binding</keyword>
<dbReference type="InterPro" id="IPR003593">
    <property type="entry name" value="AAA+_ATPase"/>
</dbReference>
<dbReference type="PROSITE" id="PS50893">
    <property type="entry name" value="ABC_TRANSPORTER_2"/>
    <property type="match status" value="1"/>
</dbReference>
<evidence type="ECO:0000256" key="2">
    <source>
        <dbReference type="ARBA" id="ARBA00022692"/>
    </source>
</evidence>
<evidence type="ECO:0000256" key="3">
    <source>
        <dbReference type="ARBA" id="ARBA00022741"/>
    </source>
</evidence>
<dbReference type="InterPro" id="IPR017871">
    <property type="entry name" value="ABC_transporter-like_CS"/>
</dbReference>
<feature type="transmembrane region" description="Helical" evidence="7">
    <location>
        <begin position="238"/>
        <end position="260"/>
    </location>
</feature>
<dbReference type="InterPro" id="IPR003439">
    <property type="entry name" value="ABC_transporter-like_ATP-bd"/>
</dbReference>
<feature type="transmembrane region" description="Helical" evidence="7">
    <location>
        <begin position="52"/>
        <end position="73"/>
    </location>
</feature>
<dbReference type="InterPro" id="IPR039421">
    <property type="entry name" value="Type_1_exporter"/>
</dbReference>
<dbReference type="RefSeq" id="WP_264848812.1">
    <property type="nucleotide sequence ID" value="NZ_BRXR01000001.1"/>
</dbReference>
<evidence type="ECO:0000313" key="10">
    <source>
        <dbReference type="EMBL" id="GLC29520.1"/>
    </source>
</evidence>
<dbReference type="InterPro" id="IPR027417">
    <property type="entry name" value="P-loop_NTPase"/>
</dbReference>
<dbReference type="Proteomes" id="UP001208567">
    <property type="component" value="Unassembled WGS sequence"/>
</dbReference>
<feature type="domain" description="ABC transporter" evidence="8">
    <location>
        <begin position="335"/>
        <end position="570"/>
    </location>
</feature>
<dbReference type="PROSITE" id="PS00211">
    <property type="entry name" value="ABC_TRANSPORTER_1"/>
    <property type="match status" value="1"/>
</dbReference>
<feature type="transmembrane region" description="Helical" evidence="7">
    <location>
        <begin position="157"/>
        <end position="174"/>
    </location>
</feature>
<evidence type="ECO:0000313" key="11">
    <source>
        <dbReference type="Proteomes" id="UP001208567"/>
    </source>
</evidence>
<evidence type="ECO:0000256" key="5">
    <source>
        <dbReference type="ARBA" id="ARBA00022989"/>
    </source>
</evidence>
<evidence type="ECO:0000259" key="9">
    <source>
        <dbReference type="PROSITE" id="PS50929"/>
    </source>
</evidence>
<proteinExistence type="predicted"/>
<dbReference type="Gene3D" id="3.40.50.300">
    <property type="entry name" value="P-loop containing nucleotide triphosphate hydrolases"/>
    <property type="match status" value="1"/>
</dbReference>
<keyword evidence="11" id="KW-1185">Reference proteome</keyword>
<sequence>MFKLIKFLKPYKKQVILGPAFKLLEAILELLIPFFMARLIDYGVKAGNSGYVFKIGALMILTAIIGAGSAYVCQYYASIVSQGFGTDLRNRIFEKIGEFSFNEIDMFGTTSLVNRITSDVNQLQFAVAMLIRLVIRVPFLCIGGLIMAMAINLKLSIILFVIMPVFAGTLYMIMSKTIPLYKNVQKRLDGVSTVVRENLSGVRVVRAFARIDNERKRFNKVNREYAETAIAVGRISALLNPVTIVIINLGVAAVLWFGGVQVYSGSMTQGEIIAYINYINIILSALIVLANLVITFTKAAASANRVNEVLAAEPSVVDRSDKNAVINGIKREALIEFKNVSFSYKEASEYALRNISFKINQGETVGIIGSTGSGKTTLINLICRFYDVSEGAVLINGIDVREQSQKELRKNIGLVAQKAVLFTGTVIENIRWGNESASIEEIVEAAKTAQSNDFIKRLPDGYNTLISQGGINLSGGQKQRLTIARALVKKPKVLILDDSSSALDYATDAALRKQLKESTSNMTVVVVTQRIATIKNADKIIVMDDGEIVSIGNNDELLEKCEVYREIYNSQFNGEVE</sequence>
<dbReference type="InterPro" id="IPR036640">
    <property type="entry name" value="ABC1_TM_sf"/>
</dbReference>
<comment type="caution">
    <text evidence="10">The sequence shown here is derived from an EMBL/GenBank/DDBJ whole genome shotgun (WGS) entry which is preliminary data.</text>
</comment>
<feature type="transmembrane region" description="Helical" evidence="7">
    <location>
        <begin position="21"/>
        <end position="40"/>
    </location>
</feature>
<evidence type="ECO:0000259" key="8">
    <source>
        <dbReference type="PROSITE" id="PS50893"/>
    </source>
</evidence>
<keyword evidence="6 7" id="KW-0472">Membrane</keyword>
<dbReference type="PROSITE" id="PS50929">
    <property type="entry name" value="ABC_TM1F"/>
    <property type="match status" value="1"/>
</dbReference>
<protein>
    <submittedName>
        <fullName evidence="10">Multidrug ABC transporter ATP-binding protein</fullName>
    </submittedName>
</protein>
<reference evidence="10 11" key="1">
    <citation type="journal article" date="2024" name="Int. J. Syst. Evol. Microbiol.">
        <title>Clostridium omnivorum sp. nov., isolated from anoxic soil under the treatment of reductive soil disinfestation.</title>
        <authorList>
            <person name="Ueki A."/>
            <person name="Tonouchi A."/>
            <person name="Kaku N."/>
            <person name="Honma S."/>
            <person name="Ueki K."/>
        </authorList>
    </citation>
    <scope>NUCLEOTIDE SEQUENCE [LARGE SCALE GENOMIC DNA]</scope>
    <source>
        <strain evidence="10 11">E14</strain>
    </source>
</reference>
<evidence type="ECO:0000256" key="7">
    <source>
        <dbReference type="SAM" id="Phobius"/>
    </source>
</evidence>
<dbReference type="PANTHER" id="PTHR43394">
    <property type="entry name" value="ATP-DEPENDENT PERMEASE MDL1, MITOCHONDRIAL"/>
    <property type="match status" value="1"/>
</dbReference>
<dbReference type="CDD" id="cd18548">
    <property type="entry name" value="ABC_6TM_Tm287_like"/>
    <property type="match status" value="1"/>
</dbReference>
<dbReference type="Pfam" id="PF00664">
    <property type="entry name" value="ABC_membrane"/>
    <property type="match status" value="1"/>
</dbReference>
<dbReference type="SUPFAM" id="SSF52540">
    <property type="entry name" value="P-loop containing nucleoside triphosphate hydrolases"/>
    <property type="match status" value="1"/>
</dbReference>
<keyword evidence="2 7" id="KW-0812">Transmembrane</keyword>
<dbReference type="SMART" id="SM00382">
    <property type="entry name" value="AAA"/>
    <property type="match status" value="1"/>
</dbReference>
<feature type="transmembrane region" description="Helical" evidence="7">
    <location>
        <begin position="272"/>
        <end position="294"/>
    </location>
</feature>
<feature type="transmembrane region" description="Helical" evidence="7">
    <location>
        <begin position="133"/>
        <end position="151"/>
    </location>
</feature>